<dbReference type="PANTHER" id="PTHR48079:SF6">
    <property type="entry name" value="NAD(P)-BINDING DOMAIN-CONTAINING PROTEIN-RELATED"/>
    <property type="match status" value="1"/>
</dbReference>
<dbReference type="PANTHER" id="PTHR48079">
    <property type="entry name" value="PROTEIN YEEZ"/>
    <property type="match status" value="1"/>
</dbReference>
<keyword evidence="1" id="KW-0560">Oxidoreductase</keyword>
<dbReference type="InterPro" id="IPR036291">
    <property type="entry name" value="NAD(P)-bd_dom_sf"/>
</dbReference>
<evidence type="ECO:0000313" key="1">
    <source>
        <dbReference type="EMBL" id="MFD2602456.1"/>
    </source>
</evidence>
<sequence>MQISILGCGWLGLPLAQSLINKGFLVNGSTTSTEKTEVLKATGIHPFLISLSANGIDGDMDSFLRESEILIIDIPPKLRGENSESFTDKIKNLIPYIEAAEIQKVMFVSSTAVYADDISHSTVTEDTTPNPETESGRQLLEAETLLANARFKTTVLRFGGLVGEDRQPVKYLAGKENLENPDGPVNLIHLEDCIGIIQKIIEKESWGEIFNGVAPYHPTREEHYTKKAAALGLALPVFSHEKPSFGKTVSGDKVEKILGYVFDV</sequence>
<dbReference type="Proteomes" id="UP001597480">
    <property type="component" value="Unassembled WGS sequence"/>
</dbReference>
<name>A0ABW5NUT9_9FLAO</name>
<dbReference type="CDD" id="cd05266">
    <property type="entry name" value="SDR_a4"/>
    <property type="match status" value="1"/>
</dbReference>
<dbReference type="EMBL" id="JBHUMD010000024">
    <property type="protein sequence ID" value="MFD2602456.1"/>
    <property type="molecule type" value="Genomic_DNA"/>
</dbReference>
<organism evidence="1 2">
    <name type="scientific">Flavobacterium suzhouense</name>
    <dbReference type="NCBI Taxonomy" id="1529638"/>
    <lineage>
        <taxon>Bacteria</taxon>
        <taxon>Pseudomonadati</taxon>
        <taxon>Bacteroidota</taxon>
        <taxon>Flavobacteriia</taxon>
        <taxon>Flavobacteriales</taxon>
        <taxon>Flavobacteriaceae</taxon>
        <taxon>Flavobacterium</taxon>
    </lineage>
</organism>
<dbReference type="RefSeq" id="WP_379820897.1">
    <property type="nucleotide sequence ID" value="NZ_JBHUMD010000024.1"/>
</dbReference>
<accession>A0ABW5NUT9</accession>
<keyword evidence="2" id="KW-1185">Reference proteome</keyword>
<protein>
    <submittedName>
        <fullName evidence="1">SDR family oxidoreductase</fullName>
        <ecNumber evidence="1">1.1.1.290</ecNumber>
    </submittedName>
</protein>
<dbReference type="InterPro" id="IPR051783">
    <property type="entry name" value="NAD(P)-dependent_oxidoreduct"/>
</dbReference>
<comment type="caution">
    <text evidence="1">The sequence shown here is derived from an EMBL/GenBank/DDBJ whole genome shotgun (WGS) entry which is preliminary data.</text>
</comment>
<dbReference type="SUPFAM" id="SSF51735">
    <property type="entry name" value="NAD(P)-binding Rossmann-fold domains"/>
    <property type="match status" value="1"/>
</dbReference>
<gene>
    <name evidence="1" type="ORF">ACFSR3_10350</name>
</gene>
<reference evidence="2" key="1">
    <citation type="journal article" date="2019" name="Int. J. Syst. Evol. Microbiol.">
        <title>The Global Catalogue of Microorganisms (GCM) 10K type strain sequencing project: providing services to taxonomists for standard genome sequencing and annotation.</title>
        <authorList>
            <consortium name="The Broad Institute Genomics Platform"/>
            <consortium name="The Broad Institute Genome Sequencing Center for Infectious Disease"/>
            <person name="Wu L."/>
            <person name="Ma J."/>
        </authorList>
    </citation>
    <scope>NUCLEOTIDE SEQUENCE [LARGE SCALE GENOMIC DNA]</scope>
    <source>
        <strain evidence="2">KCTC 42107</strain>
    </source>
</reference>
<dbReference type="GO" id="GO:0033711">
    <property type="term" value="F:4-phosphoerythronate dehydrogenase activity"/>
    <property type="evidence" value="ECO:0007669"/>
    <property type="project" value="UniProtKB-EC"/>
</dbReference>
<proteinExistence type="predicted"/>
<evidence type="ECO:0000313" key="2">
    <source>
        <dbReference type="Proteomes" id="UP001597480"/>
    </source>
</evidence>
<dbReference type="Gene3D" id="3.40.50.720">
    <property type="entry name" value="NAD(P)-binding Rossmann-like Domain"/>
    <property type="match status" value="1"/>
</dbReference>
<dbReference type="EC" id="1.1.1.290" evidence="1"/>